<evidence type="ECO:0000313" key="3">
    <source>
        <dbReference type="Proteomes" id="UP000471409"/>
    </source>
</evidence>
<feature type="non-terminal residue" evidence="2">
    <location>
        <position position="138"/>
    </location>
</feature>
<dbReference type="AlphaFoldDB" id="A0A6P0DWN9"/>
<name>A0A6P0DWN9_RHILE</name>
<dbReference type="GO" id="GO:0003677">
    <property type="term" value="F:DNA binding"/>
    <property type="evidence" value="ECO:0007669"/>
    <property type="project" value="UniProtKB-KW"/>
</dbReference>
<dbReference type="EMBL" id="WXXP01000995">
    <property type="protein sequence ID" value="NEK55895.1"/>
    <property type="molecule type" value="Genomic_DNA"/>
</dbReference>
<reference evidence="2 3" key="1">
    <citation type="submission" date="2020-01" db="EMBL/GenBank/DDBJ databases">
        <title>Rhizobium genotypes associated with high levels of biological nitrogen fixation by grain legumes in a temperate-maritime cropping system.</title>
        <authorList>
            <person name="Maluk M."/>
            <person name="Francesc Ferrando Molina F."/>
            <person name="Lopez Del Egido L."/>
            <person name="Lafos M."/>
            <person name="Langarica-Fuentes A."/>
            <person name="Gebre Yohannes G."/>
            <person name="Young M.W."/>
            <person name="Martin P."/>
            <person name="Gantlett R."/>
            <person name="Kenicer G."/>
            <person name="Hawes C."/>
            <person name="Begg G.S."/>
            <person name="Quilliam R.S."/>
            <person name="Squire G.R."/>
            <person name="Poole P.S."/>
            <person name="Young P.W."/>
            <person name="Iannetta P.M."/>
            <person name="James E.K."/>
        </authorList>
    </citation>
    <scope>NUCLEOTIDE SEQUENCE [LARGE SCALE GENOMIC DNA]</scope>
    <source>
        <strain evidence="2 3">JHI944</strain>
    </source>
</reference>
<evidence type="ECO:0000313" key="2">
    <source>
        <dbReference type="EMBL" id="NEK55895.1"/>
    </source>
</evidence>
<organism evidence="2 3">
    <name type="scientific">Rhizobium leguminosarum</name>
    <dbReference type="NCBI Taxonomy" id="384"/>
    <lineage>
        <taxon>Bacteria</taxon>
        <taxon>Pseudomonadati</taxon>
        <taxon>Pseudomonadota</taxon>
        <taxon>Alphaproteobacteria</taxon>
        <taxon>Hyphomicrobiales</taxon>
        <taxon>Rhizobiaceae</taxon>
        <taxon>Rhizobium/Agrobacterium group</taxon>
        <taxon>Rhizobium</taxon>
    </lineage>
</organism>
<comment type="caution">
    <text evidence="2">The sequence shown here is derived from an EMBL/GenBank/DDBJ whole genome shotgun (WGS) entry which is preliminary data.</text>
</comment>
<feature type="coiled-coil region" evidence="1">
    <location>
        <begin position="1"/>
        <end position="28"/>
    </location>
</feature>
<evidence type="ECO:0000256" key="1">
    <source>
        <dbReference type="SAM" id="Coils"/>
    </source>
</evidence>
<keyword evidence="1" id="KW-0175">Coiled coil</keyword>
<keyword evidence="2" id="KW-0238">DNA-binding</keyword>
<dbReference type="Proteomes" id="UP000471409">
    <property type="component" value="Unassembled WGS sequence"/>
</dbReference>
<protein>
    <submittedName>
        <fullName evidence="2">DNA-binding protein</fullName>
    </submittedName>
</protein>
<proteinExistence type="predicted"/>
<accession>A0A6P0DWN9</accession>
<sequence>SRHAAERLAEVRLRLEQAEAARQQIEDGEAAHALLAIPADAIEQLEALDLKIVGLRAAAAVGLPTLRIDYLKDASGSVSMDRQALIGGEDRSFAGMAKLEITGVGTLTIHSSRQADQDGTLEAAEVTRQTLLAKLGVD</sequence>
<feature type="non-terminal residue" evidence="2">
    <location>
        <position position="1"/>
    </location>
</feature>
<gene>
    <name evidence="2" type="ORF">GUK36_42460</name>
</gene>